<dbReference type="InterPro" id="IPR005225">
    <property type="entry name" value="Small_GTP-bd"/>
</dbReference>
<keyword evidence="5 11" id="KW-0547">Nucleotide-binding</keyword>
<feature type="binding site" evidence="11">
    <location>
        <begin position="126"/>
        <end position="129"/>
    </location>
    <ligand>
        <name>GTP</name>
        <dbReference type="ChEBI" id="CHEBI:37565"/>
    </ligand>
</feature>
<comment type="subcellular location">
    <subcellularLocation>
        <location evidence="1">Golgi apparatus</location>
    </subcellularLocation>
</comment>
<feature type="binding site" evidence="12">
    <location>
        <position position="31"/>
    </location>
    <ligand>
        <name>Mg(2+)</name>
        <dbReference type="ChEBI" id="CHEBI:18420"/>
    </ligand>
</feature>
<dbReference type="GO" id="GO:0005525">
    <property type="term" value="F:GTP binding"/>
    <property type="evidence" value="ECO:0007669"/>
    <property type="project" value="UniProtKB-KW"/>
</dbReference>
<keyword evidence="7" id="KW-0333">Golgi apparatus</keyword>
<dbReference type="SMART" id="SM00175">
    <property type="entry name" value="RAB"/>
    <property type="match status" value="1"/>
</dbReference>
<feature type="binding site" evidence="11">
    <location>
        <begin position="24"/>
        <end position="31"/>
    </location>
    <ligand>
        <name>GTP</name>
        <dbReference type="ChEBI" id="CHEBI:37565"/>
    </ligand>
</feature>
<dbReference type="PANTHER" id="PTHR45697">
    <property type="entry name" value="ADP-RIBOSYLATION FACTOR-LIKE PROTEIN 2-RELATED"/>
    <property type="match status" value="1"/>
</dbReference>
<keyword evidence="12" id="KW-0460">Magnesium</keyword>
<dbReference type="PRINTS" id="PR00328">
    <property type="entry name" value="SAR1GTPBP"/>
</dbReference>
<evidence type="ECO:0000256" key="8">
    <source>
        <dbReference type="ARBA" id="ARBA00023134"/>
    </source>
</evidence>
<comment type="similarity">
    <text evidence="2 13">Belongs to the small GTPase superfamily. Arf family.</text>
</comment>
<dbReference type="PROSITE" id="PS51417">
    <property type="entry name" value="ARF"/>
    <property type="match status" value="1"/>
</dbReference>
<dbReference type="Gene3D" id="3.40.50.300">
    <property type="entry name" value="P-loop containing nucleotide triphosphate hydrolases"/>
    <property type="match status" value="1"/>
</dbReference>
<dbReference type="CDD" id="cd04155">
    <property type="entry name" value="Arl3"/>
    <property type="match status" value="1"/>
</dbReference>
<evidence type="ECO:0000256" key="3">
    <source>
        <dbReference type="ARBA" id="ARBA00022448"/>
    </source>
</evidence>
<dbReference type="SMART" id="SM00178">
    <property type="entry name" value="SAR"/>
    <property type="match status" value="1"/>
</dbReference>
<proteinExistence type="inferred from homology"/>
<feature type="binding site" evidence="12">
    <location>
        <position position="48"/>
    </location>
    <ligand>
        <name>Mg(2+)</name>
        <dbReference type="ChEBI" id="CHEBI:18420"/>
    </ligand>
</feature>
<dbReference type="GO" id="GO:0046872">
    <property type="term" value="F:metal ion binding"/>
    <property type="evidence" value="ECO:0007669"/>
    <property type="project" value="UniProtKB-KW"/>
</dbReference>
<evidence type="ECO:0000256" key="13">
    <source>
        <dbReference type="RuleBase" id="RU003925"/>
    </source>
</evidence>
<evidence type="ECO:0000256" key="12">
    <source>
        <dbReference type="PIRSR" id="PIRSR606689-2"/>
    </source>
</evidence>
<evidence type="ECO:0000256" key="10">
    <source>
        <dbReference type="ARBA" id="ARBA00040616"/>
    </source>
</evidence>
<keyword evidence="8 11" id="KW-0342">GTP-binding</keyword>
<keyword evidence="15" id="KW-1185">Reference proteome</keyword>
<evidence type="ECO:0000256" key="2">
    <source>
        <dbReference type="ARBA" id="ARBA00010290"/>
    </source>
</evidence>
<evidence type="ECO:0000313" key="14">
    <source>
        <dbReference type="EMBL" id="KAK6196190.1"/>
    </source>
</evidence>
<evidence type="ECO:0000256" key="4">
    <source>
        <dbReference type="ARBA" id="ARBA00022707"/>
    </source>
</evidence>
<evidence type="ECO:0000256" key="1">
    <source>
        <dbReference type="ARBA" id="ARBA00004555"/>
    </source>
</evidence>
<dbReference type="EMBL" id="JAZGQO010000001">
    <property type="protein sequence ID" value="KAK6196190.1"/>
    <property type="molecule type" value="Genomic_DNA"/>
</dbReference>
<accession>A0AAN8KG02</accession>
<dbReference type="GO" id="GO:0015031">
    <property type="term" value="P:protein transport"/>
    <property type="evidence" value="ECO:0007669"/>
    <property type="project" value="UniProtKB-KW"/>
</dbReference>
<dbReference type="InterPro" id="IPR006689">
    <property type="entry name" value="Small_GTPase_ARF/SAR"/>
</dbReference>
<keyword evidence="6" id="KW-0653">Protein transport</keyword>
<evidence type="ECO:0000256" key="9">
    <source>
        <dbReference type="ARBA" id="ARBA00023288"/>
    </source>
</evidence>
<dbReference type="Proteomes" id="UP001347796">
    <property type="component" value="Unassembled WGS sequence"/>
</dbReference>
<dbReference type="FunFam" id="3.40.50.300:FF:000281">
    <property type="entry name" value="ADP-ribosylation factor-like protein 3"/>
    <property type="match status" value="1"/>
</dbReference>
<evidence type="ECO:0000256" key="11">
    <source>
        <dbReference type="PIRSR" id="PIRSR606689-1"/>
    </source>
</evidence>
<organism evidence="14 15">
    <name type="scientific">Patella caerulea</name>
    <name type="common">Rayed Mediterranean limpet</name>
    <dbReference type="NCBI Taxonomy" id="87958"/>
    <lineage>
        <taxon>Eukaryota</taxon>
        <taxon>Metazoa</taxon>
        <taxon>Spiralia</taxon>
        <taxon>Lophotrochozoa</taxon>
        <taxon>Mollusca</taxon>
        <taxon>Gastropoda</taxon>
        <taxon>Patellogastropoda</taxon>
        <taxon>Patelloidea</taxon>
        <taxon>Patellidae</taxon>
        <taxon>Patella</taxon>
    </lineage>
</organism>
<sequence>MGLLSLLRRIRGTQAKELRILLLGLDNAGKTTLLKSLASEDISHITPTQGFNIKTVQSAGFHLNVWDIGGQRKIRPYWKNYFENTDILIYVIDSADRKRLEETGEELTELLEEEKLSGVPVMVFANKQDLVTAAPACDIAEGLNLHQIRDREWHIQACSAQTGEGVKHGIDWLIKACSKKK</sequence>
<keyword evidence="9" id="KW-0449">Lipoprotein</keyword>
<protein>
    <recommendedName>
        <fullName evidence="10">ADP-ribosylation factor-like protein 3</fullName>
    </recommendedName>
</protein>
<reference evidence="14 15" key="1">
    <citation type="submission" date="2024-01" db="EMBL/GenBank/DDBJ databases">
        <title>The genome of the rayed Mediterranean limpet Patella caerulea (Linnaeus, 1758).</title>
        <authorList>
            <person name="Anh-Thu Weber A."/>
            <person name="Halstead-Nussloch G."/>
        </authorList>
    </citation>
    <scope>NUCLEOTIDE SEQUENCE [LARGE SCALE GENOMIC DNA]</scope>
    <source>
        <strain evidence="14">AATW-2023a</strain>
        <tissue evidence="14">Whole specimen</tissue>
    </source>
</reference>
<keyword evidence="12" id="KW-0479">Metal-binding</keyword>
<evidence type="ECO:0000313" key="15">
    <source>
        <dbReference type="Proteomes" id="UP001347796"/>
    </source>
</evidence>
<dbReference type="SMART" id="SM00177">
    <property type="entry name" value="ARF"/>
    <property type="match status" value="1"/>
</dbReference>
<dbReference type="InterPro" id="IPR044612">
    <property type="entry name" value="ARL2/3"/>
</dbReference>
<keyword evidence="4" id="KW-0519">Myristate</keyword>
<evidence type="ECO:0000256" key="6">
    <source>
        <dbReference type="ARBA" id="ARBA00022927"/>
    </source>
</evidence>
<dbReference type="GO" id="GO:0005794">
    <property type="term" value="C:Golgi apparatus"/>
    <property type="evidence" value="ECO:0007669"/>
    <property type="project" value="UniProtKB-SubCell"/>
</dbReference>
<evidence type="ECO:0000256" key="5">
    <source>
        <dbReference type="ARBA" id="ARBA00022741"/>
    </source>
</evidence>
<evidence type="ECO:0000256" key="7">
    <source>
        <dbReference type="ARBA" id="ARBA00023034"/>
    </source>
</evidence>
<dbReference type="Pfam" id="PF00025">
    <property type="entry name" value="Arf"/>
    <property type="match status" value="1"/>
</dbReference>
<keyword evidence="3" id="KW-0813">Transport</keyword>
<dbReference type="AlphaFoldDB" id="A0AAN8KG02"/>
<comment type="caution">
    <text evidence="14">The sequence shown here is derived from an EMBL/GenBank/DDBJ whole genome shotgun (WGS) entry which is preliminary data.</text>
</comment>
<dbReference type="NCBIfam" id="TIGR00231">
    <property type="entry name" value="small_GTP"/>
    <property type="match status" value="1"/>
</dbReference>
<dbReference type="SUPFAM" id="SSF52540">
    <property type="entry name" value="P-loop containing nucleoside triphosphate hydrolases"/>
    <property type="match status" value="1"/>
</dbReference>
<gene>
    <name evidence="14" type="ORF">SNE40_001461</name>
</gene>
<dbReference type="InterPro" id="IPR027417">
    <property type="entry name" value="P-loop_NTPase"/>
</dbReference>
<feature type="binding site" evidence="11">
    <location>
        <position position="70"/>
    </location>
    <ligand>
        <name>GTP</name>
        <dbReference type="ChEBI" id="CHEBI:37565"/>
    </ligand>
</feature>
<name>A0AAN8KG02_PATCE</name>
<dbReference type="GO" id="GO:0003924">
    <property type="term" value="F:GTPase activity"/>
    <property type="evidence" value="ECO:0007669"/>
    <property type="project" value="InterPro"/>
</dbReference>